<dbReference type="Proteomes" id="UP000790377">
    <property type="component" value="Unassembled WGS sequence"/>
</dbReference>
<organism evidence="1 2">
    <name type="scientific">Hygrophoropsis aurantiaca</name>
    <dbReference type="NCBI Taxonomy" id="72124"/>
    <lineage>
        <taxon>Eukaryota</taxon>
        <taxon>Fungi</taxon>
        <taxon>Dikarya</taxon>
        <taxon>Basidiomycota</taxon>
        <taxon>Agaricomycotina</taxon>
        <taxon>Agaricomycetes</taxon>
        <taxon>Agaricomycetidae</taxon>
        <taxon>Boletales</taxon>
        <taxon>Coniophorineae</taxon>
        <taxon>Hygrophoropsidaceae</taxon>
        <taxon>Hygrophoropsis</taxon>
    </lineage>
</organism>
<reference evidence="1" key="1">
    <citation type="journal article" date="2021" name="New Phytol.">
        <title>Evolutionary innovations through gain and loss of genes in the ectomycorrhizal Boletales.</title>
        <authorList>
            <person name="Wu G."/>
            <person name="Miyauchi S."/>
            <person name="Morin E."/>
            <person name="Kuo A."/>
            <person name="Drula E."/>
            <person name="Varga T."/>
            <person name="Kohler A."/>
            <person name="Feng B."/>
            <person name="Cao Y."/>
            <person name="Lipzen A."/>
            <person name="Daum C."/>
            <person name="Hundley H."/>
            <person name="Pangilinan J."/>
            <person name="Johnson J."/>
            <person name="Barry K."/>
            <person name="LaButti K."/>
            <person name="Ng V."/>
            <person name="Ahrendt S."/>
            <person name="Min B."/>
            <person name="Choi I.G."/>
            <person name="Park H."/>
            <person name="Plett J.M."/>
            <person name="Magnuson J."/>
            <person name="Spatafora J.W."/>
            <person name="Nagy L.G."/>
            <person name="Henrissat B."/>
            <person name="Grigoriev I.V."/>
            <person name="Yang Z.L."/>
            <person name="Xu J."/>
            <person name="Martin F.M."/>
        </authorList>
    </citation>
    <scope>NUCLEOTIDE SEQUENCE</scope>
    <source>
        <strain evidence="1">ATCC 28755</strain>
    </source>
</reference>
<keyword evidence="2" id="KW-1185">Reference proteome</keyword>
<dbReference type="EMBL" id="MU267641">
    <property type="protein sequence ID" value="KAH7912914.1"/>
    <property type="molecule type" value="Genomic_DNA"/>
</dbReference>
<sequence length="74" mass="8520">MASIFAVIQLFPVLGHRLVTHTDRSVERAYSPCLCCQHDFEFEDKLARAMLGNVSNSEAYKYIIPKFQLERVKS</sequence>
<comment type="caution">
    <text evidence="1">The sequence shown here is derived from an EMBL/GenBank/DDBJ whole genome shotgun (WGS) entry which is preliminary data.</text>
</comment>
<evidence type="ECO:0000313" key="1">
    <source>
        <dbReference type="EMBL" id="KAH7912914.1"/>
    </source>
</evidence>
<accession>A0ACB8AIE1</accession>
<protein>
    <submittedName>
        <fullName evidence="1">Uncharacterized protein</fullName>
    </submittedName>
</protein>
<evidence type="ECO:0000313" key="2">
    <source>
        <dbReference type="Proteomes" id="UP000790377"/>
    </source>
</evidence>
<gene>
    <name evidence="1" type="ORF">BJ138DRAFT_1147260</name>
</gene>
<proteinExistence type="predicted"/>
<name>A0ACB8AIE1_9AGAM</name>